<evidence type="ECO:0000256" key="1">
    <source>
        <dbReference type="SAM" id="MobiDB-lite"/>
    </source>
</evidence>
<organism evidence="2 3">
    <name type="scientific">Eiseniibacteriota bacterium</name>
    <dbReference type="NCBI Taxonomy" id="2212470"/>
    <lineage>
        <taxon>Bacteria</taxon>
        <taxon>Candidatus Eiseniibacteriota</taxon>
    </lineage>
</organism>
<feature type="region of interest" description="Disordered" evidence="1">
    <location>
        <begin position="27"/>
        <end position="48"/>
    </location>
</feature>
<name>A0A538UAD1_UNCEI</name>
<accession>A0A538UAD1</accession>
<dbReference type="AlphaFoldDB" id="A0A538UAD1"/>
<comment type="caution">
    <text evidence="2">The sequence shown here is derived from an EMBL/GenBank/DDBJ whole genome shotgun (WGS) entry which is preliminary data.</text>
</comment>
<reference evidence="2 3" key="1">
    <citation type="journal article" date="2019" name="Nat. Microbiol.">
        <title>Mediterranean grassland soil C-N compound turnover is dependent on rainfall and depth, and is mediated by genomically divergent microorganisms.</title>
        <authorList>
            <person name="Diamond S."/>
            <person name="Andeer P.F."/>
            <person name="Li Z."/>
            <person name="Crits-Christoph A."/>
            <person name="Burstein D."/>
            <person name="Anantharaman K."/>
            <person name="Lane K.R."/>
            <person name="Thomas B.C."/>
            <person name="Pan C."/>
            <person name="Northen T.R."/>
            <person name="Banfield J.F."/>
        </authorList>
    </citation>
    <scope>NUCLEOTIDE SEQUENCE [LARGE SCALE GENOMIC DNA]</scope>
    <source>
        <strain evidence="2">WS_10</strain>
    </source>
</reference>
<sequence>MAPTIRHLRWAWTIAATLALTGCAARETSSRAPLTERQRDSVIARSSLPGAGTVGRALEQSDAASRRVARLDSLTR</sequence>
<gene>
    <name evidence="2" type="ORF">E6K80_01555</name>
</gene>
<evidence type="ECO:0000313" key="3">
    <source>
        <dbReference type="Proteomes" id="UP000319836"/>
    </source>
</evidence>
<dbReference type="EMBL" id="VBPA01000034">
    <property type="protein sequence ID" value="TMQ72872.1"/>
    <property type="molecule type" value="Genomic_DNA"/>
</dbReference>
<evidence type="ECO:0000313" key="2">
    <source>
        <dbReference type="EMBL" id="TMQ72872.1"/>
    </source>
</evidence>
<dbReference type="PROSITE" id="PS51257">
    <property type="entry name" value="PROKAR_LIPOPROTEIN"/>
    <property type="match status" value="1"/>
</dbReference>
<protein>
    <submittedName>
        <fullName evidence="2">Uncharacterized protein</fullName>
    </submittedName>
</protein>
<dbReference type="Proteomes" id="UP000319836">
    <property type="component" value="Unassembled WGS sequence"/>
</dbReference>
<proteinExistence type="predicted"/>